<evidence type="ECO:0000259" key="10">
    <source>
        <dbReference type="PROSITE" id="PS50880"/>
    </source>
</evidence>
<dbReference type="GO" id="GO:0006269">
    <property type="term" value="P:DNA replication, synthesis of primer"/>
    <property type="evidence" value="ECO:0007669"/>
    <property type="project" value="UniProtKB-KW"/>
</dbReference>
<evidence type="ECO:0000313" key="11">
    <source>
        <dbReference type="EMBL" id="AFP65512.1"/>
    </source>
</evidence>
<dbReference type="EMBL" id="CP003681">
    <property type="protein sequence ID" value="AFP65512.1"/>
    <property type="molecule type" value="Genomic_DNA"/>
</dbReference>
<keyword evidence="1" id="KW-0240">DNA-directed RNA polymerase</keyword>
<dbReference type="SUPFAM" id="SSF57783">
    <property type="entry name" value="Zinc beta-ribbon"/>
    <property type="match status" value="1"/>
</dbReference>
<evidence type="ECO:0000313" key="12">
    <source>
        <dbReference type="Proteomes" id="UP000243348"/>
    </source>
</evidence>
<dbReference type="AlphaFoldDB" id="J7G205"/>
<keyword evidence="5" id="KW-0235">DNA replication</keyword>
<dbReference type="GO" id="GO:0003899">
    <property type="term" value="F:DNA-directed RNA polymerase activity"/>
    <property type="evidence" value="ECO:0007669"/>
    <property type="project" value="InterPro"/>
</dbReference>
<geneLocation type="nucleomorph" evidence="11"/>
<protein>
    <submittedName>
        <fullName evidence="11">DNA primase</fullName>
    </submittedName>
</protein>
<dbReference type="Gene3D" id="3.90.980.10">
    <property type="entry name" value="DNA primase, catalytic core, N-terminal domain"/>
    <property type="match status" value="1"/>
</dbReference>
<dbReference type="InterPro" id="IPR037068">
    <property type="entry name" value="DNA_primase_core_N_sf"/>
</dbReference>
<evidence type="ECO:0000256" key="5">
    <source>
        <dbReference type="ARBA" id="ARBA00022705"/>
    </source>
</evidence>
<dbReference type="GO" id="GO:0000428">
    <property type="term" value="C:DNA-directed RNA polymerase complex"/>
    <property type="evidence" value="ECO:0007669"/>
    <property type="project" value="UniProtKB-KW"/>
</dbReference>
<keyword evidence="9" id="KW-0804">Transcription</keyword>
<reference evidence="11 12" key="1">
    <citation type="journal article" date="2012" name="Genome Biol. Evol.">
        <title>Nucleomorph genome sequence of the cryptophyte alga Chroomonas mesostigmatica CCMP1168 reveals lineage-specific gene loss and genome complexity.</title>
        <authorList>
            <person name="Moore C.E."/>
            <person name="Curtis B."/>
            <person name="Mills T."/>
            <person name="Tanifuji G."/>
            <person name="Archibald J.M."/>
        </authorList>
    </citation>
    <scope>NUCLEOTIDE SEQUENCE [LARGE SCALE GENOMIC DNA]</scope>
    <source>
        <strain evidence="11 12">CCMP1168</strain>
    </source>
</reference>
<dbReference type="PROSITE" id="PS50880">
    <property type="entry name" value="TOPRIM"/>
    <property type="match status" value="1"/>
</dbReference>
<dbReference type="InterPro" id="IPR002694">
    <property type="entry name" value="Znf_CHC2"/>
</dbReference>
<evidence type="ECO:0000256" key="3">
    <source>
        <dbReference type="ARBA" id="ARBA00022679"/>
    </source>
</evidence>
<keyword evidence="7" id="KW-0863">Zinc-finger</keyword>
<dbReference type="GO" id="GO:0008270">
    <property type="term" value="F:zinc ion binding"/>
    <property type="evidence" value="ECO:0007669"/>
    <property type="project" value="UniProtKB-KW"/>
</dbReference>
<dbReference type="InterPro" id="IPR050219">
    <property type="entry name" value="DnaG_primase"/>
</dbReference>
<dbReference type="Proteomes" id="UP000243348">
    <property type="component" value="Nucleomorph 2"/>
</dbReference>
<evidence type="ECO:0000256" key="4">
    <source>
        <dbReference type="ARBA" id="ARBA00022695"/>
    </source>
</evidence>
<keyword evidence="3" id="KW-0808">Transferase</keyword>
<dbReference type="SMART" id="SM00400">
    <property type="entry name" value="ZnF_CHCC"/>
    <property type="match status" value="1"/>
</dbReference>
<dbReference type="InterPro" id="IPR006171">
    <property type="entry name" value="TOPRIM_dom"/>
</dbReference>
<gene>
    <name evidence="11" type="primary">dnaG</name>
    <name evidence="11" type="ORF">CMESO_345</name>
</gene>
<evidence type="ECO:0000256" key="6">
    <source>
        <dbReference type="ARBA" id="ARBA00022723"/>
    </source>
</evidence>
<dbReference type="PANTHER" id="PTHR30313">
    <property type="entry name" value="DNA PRIMASE"/>
    <property type="match status" value="1"/>
</dbReference>
<dbReference type="SUPFAM" id="SSF56731">
    <property type="entry name" value="DNA primase core"/>
    <property type="match status" value="1"/>
</dbReference>
<keyword evidence="4" id="KW-0548">Nucleotidyltransferase</keyword>
<evidence type="ECO:0000256" key="7">
    <source>
        <dbReference type="ARBA" id="ARBA00022771"/>
    </source>
</evidence>
<dbReference type="Gene3D" id="3.90.580.10">
    <property type="entry name" value="Zinc finger, CHC2-type domain"/>
    <property type="match status" value="1"/>
</dbReference>
<evidence type="ECO:0000256" key="8">
    <source>
        <dbReference type="ARBA" id="ARBA00022833"/>
    </source>
</evidence>
<evidence type="ECO:0000256" key="2">
    <source>
        <dbReference type="ARBA" id="ARBA00022515"/>
    </source>
</evidence>
<dbReference type="PANTHER" id="PTHR30313:SF2">
    <property type="entry name" value="DNA PRIMASE"/>
    <property type="match status" value="1"/>
</dbReference>
<evidence type="ECO:0000256" key="9">
    <source>
        <dbReference type="ARBA" id="ARBA00023163"/>
    </source>
</evidence>
<dbReference type="GO" id="GO:0005737">
    <property type="term" value="C:cytoplasm"/>
    <property type="evidence" value="ECO:0007669"/>
    <property type="project" value="TreeGrafter"/>
</dbReference>
<dbReference type="Pfam" id="PF13155">
    <property type="entry name" value="Toprim_2"/>
    <property type="match status" value="1"/>
</dbReference>
<dbReference type="CDD" id="cd03364">
    <property type="entry name" value="TOPRIM_DnaG_primases"/>
    <property type="match status" value="1"/>
</dbReference>
<accession>J7G205</accession>
<dbReference type="SMART" id="SM00493">
    <property type="entry name" value="TOPRIM"/>
    <property type="match status" value="1"/>
</dbReference>
<dbReference type="InterPro" id="IPR036977">
    <property type="entry name" value="DNA_primase_Znf_CHC2"/>
</dbReference>
<keyword evidence="6" id="KW-0479">Metal-binding</keyword>
<organism evidence="11 12">
    <name type="scientific">Chroomonas mesostigmatica CCMP1168</name>
    <dbReference type="NCBI Taxonomy" id="1195612"/>
    <lineage>
        <taxon>Eukaryota</taxon>
        <taxon>Cryptophyceae</taxon>
        <taxon>Pyrenomonadales</taxon>
        <taxon>Chroomonadaceae</taxon>
        <taxon>Chroomonas</taxon>
    </lineage>
</organism>
<keyword evidence="11" id="KW-0542">Nucleomorph</keyword>
<dbReference type="Pfam" id="PF08275">
    <property type="entry name" value="DNAG_N"/>
    <property type="match status" value="1"/>
</dbReference>
<feature type="domain" description="Toprim" evidence="10">
    <location>
        <begin position="325"/>
        <end position="410"/>
    </location>
</feature>
<keyword evidence="2" id="KW-0639">Primosome</keyword>
<dbReference type="Gene3D" id="3.40.1360.10">
    <property type="match status" value="1"/>
</dbReference>
<dbReference type="InterPro" id="IPR034151">
    <property type="entry name" value="TOPRIM_DnaG_bac"/>
</dbReference>
<dbReference type="InterPro" id="IPR013264">
    <property type="entry name" value="DNAG_N"/>
</dbReference>
<sequence>MLFFSKINKENYHNEKNSFSFLYFRFFKNNFNLKIFHNKELRRTFFFKKQFPSKKLKMQLSEIIRGYGFFLEKRGTHLVSICPFHSEKNGSFFINDKKGVYHCFGCGASGNIFSFLKNIKKKKNQNFSSLSPLTSETLEFYEKKHNQKLDRFYKTYTFFNLSYFEDLLIIKIGEKYFSILLEKQVEAKIMMQLRGISFISSKVYNLGYASIKKSGLAEQFLKTGVSYKKLARSGLFFFKKKNFSSKKQTKNEFNWKHYYFFDMFRHRLIIPIQNKKGITIGFGGRIISKQKLPKYLNSKENQIFKKGKNLFSEAINSITFSGKPRITLIVEGYIDAIILFQNGIRFSIASLGTSFDFFQLKCLKKLNSTNHAVFCFDSDSSGEKANLNIFTKLKNQIKLDKVSINIAKLPSDQHYNDPDEFSYFKGVCLFSQKCINKSSPFLSWFENFLFADFNSSIFFFDWFLFEFRYILEYNNTVKKKDGFYQKLLPNLLHFYFPGQSFFFLNFLKIYTEPVQNQIFRNKNTIYLGKTSPIKATKKRKKNKSLVKIKLIQKDREKTIVFFSLVFPRINDEIMPLFYGNKINFYMYSRIKIQKKMWCSFIESKNYLKKQFLIGEIKIENKYNLHNVNKETIEILLKILFLPENSVFFHFEIKNDLVLSKILEFFIFSLIKEQFFIREKIKKIHFFYEKIEEKKLNRHEILMEKIALNESIEKEFKRMNLYKSYRFILEQIYNPK</sequence>
<evidence type="ECO:0000256" key="1">
    <source>
        <dbReference type="ARBA" id="ARBA00022478"/>
    </source>
</evidence>
<name>J7G205_9CRYP</name>
<dbReference type="GO" id="GO:0003677">
    <property type="term" value="F:DNA binding"/>
    <property type="evidence" value="ECO:0007669"/>
    <property type="project" value="InterPro"/>
</dbReference>
<dbReference type="Pfam" id="PF01807">
    <property type="entry name" value="Zn_ribbon_DnaG"/>
    <property type="match status" value="1"/>
</dbReference>
<keyword evidence="8" id="KW-0862">Zinc</keyword>
<proteinExistence type="predicted"/>